<dbReference type="EMBL" id="BAABDF010000007">
    <property type="protein sequence ID" value="GAA3874521.1"/>
    <property type="molecule type" value="Genomic_DNA"/>
</dbReference>
<keyword evidence="7" id="KW-1185">Reference proteome</keyword>
<dbReference type="PROSITE" id="PS51898">
    <property type="entry name" value="TYR_RECOMBINASE"/>
    <property type="match status" value="1"/>
</dbReference>
<evidence type="ECO:0000256" key="1">
    <source>
        <dbReference type="ARBA" id="ARBA00008857"/>
    </source>
</evidence>
<comment type="similarity">
    <text evidence="1">Belongs to the 'phage' integrase family.</text>
</comment>
<accession>A0ABP7KES2</accession>
<evidence type="ECO:0000256" key="4">
    <source>
        <dbReference type="ARBA" id="ARBA00023172"/>
    </source>
</evidence>
<name>A0ABP7KES2_9RHOB</name>
<dbReference type="CDD" id="cd00796">
    <property type="entry name" value="INT_Rci_Hp1_C"/>
    <property type="match status" value="1"/>
</dbReference>
<dbReference type="InterPro" id="IPR050090">
    <property type="entry name" value="Tyrosine_recombinase_XerCD"/>
</dbReference>
<evidence type="ECO:0000259" key="5">
    <source>
        <dbReference type="PROSITE" id="PS51898"/>
    </source>
</evidence>
<keyword evidence="3" id="KW-0238">DNA-binding</keyword>
<sequence>MTDIDDSTFRTLAEIKAERAKSAFGTMPQVKQPVADANFLKATPQAQPEVKKSKAKKKIVVGESDKFDEPNMTRRISKSGCVTYMVQIRRRVNGKQYSLSKTFRHLGNAKKLRNKRLLEIEVDGFPIQIVTETTIADVIQDRLTRGKQVGRSAIQNLKFIRDSEFGDTKVSTLTQAQLYDFSDLLLAGERSPQTVAGYMVHLAATLKWAKRRGALIPIAVVIDAMEVMWEDELLARSEERDRRPDLGELDKILKAIVANKRQKIPVATIMVFAIFSARRLGEICRLRWEDLKVSESKIWVREMKHPRKKKKNNVWCDLPPEALQIILSMPRTSEFIFPYNPRSVGAAFRRHRDKVGVIDLRFHDLRHDAISRLSEMGILQSFVAKTSGHKGESCLERYTHVEKVGDKYADWPWLAVILNMNGF</sequence>
<organism evidence="6 7">
    <name type="scientific">Celeribacter arenosi</name>
    <dbReference type="NCBI Taxonomy" id="792649"/>
    <lineage>
        <taxon>Bacteria</taxon>
        <taxon>Pseudomonadati</taxon>
        <taxon>Pseudomonadota</taxon>
        <taxon>Alphaproteobacteria</taxon>
        <taxon>Rhodobacterales</taxon>
        <taxon>Roseobacteraceae</taxon>
        <taxon>Celeribacter</taxon>
    </lineage>
</organism>
<dbReference type="RefSeq" id="WP_344847647.1">
    <property type="nucleotide sequence ID" value="NZ_BAABDF010000007.1"/>
</dbReference>
<evidence type="ECO:0000313" key="7">
    <source>
        <dbReference type="Proteomes" id="UP001399917"/>
    </source>
</evidence>
<dbReference type="SUPFAM" id="SSF56349">
    <property type="entry name" value="DNA breaking-rejoining enzymes"/>
    <property type="match status" value="1"/>
</dbReference>
<evidence type="ECO:0000256" key="2">
    <source>
        <dbReference type="ARBA" id="ARBA00022908"/>
    </source>
</evidence>
<dbReference type="PANTHER" id="PTHR30349:SF41">
    <property type="entry name" value="INTEGRASE_RECOMBINASE PROTEIN MJ0367-RELATED"/>
    <property type="match status" value="1"/>
</dbReference>
<evidence type="ECO:0000256" key="3">
    <source>
        <dbReference type="ARBA" id="ARBA00023125"/>
    </source>
</evidence>
<reference evidence="7" key="1">
    <citation type="journal article" date="2019" name="Int. J. Syst. Evol. Microbiol.">
        <title>The Global Catalogue of Microorganisms (GCM) 10K type strain sequencing project: providing services to taxonomists for standard genome sequencing and annotation.</title>
        <authorList>
            <consortium name="The Broad Institute Genomics Platform"/>
            <consortium name="The Broad Institute Genome Sequencing Center for Infectious Disease"/>
            <person name="Wu L."/>
            <person name="Ma J."/>
        </authorList>
    </citation>
    <scope>NUCLEOTIDE SEQUENCE [LARGE SCALE GENOMIC DNA]</scope>
    <source>
        <strain evidence="7">JCM 17190</strain>
    </source>
</reference>
<dbReference type="Proteomes" id="UP001399917">
    <property type="component" value="Unassembled WGS sequence"/>
</dbReference>
<dbReference type="InterPro" id="IPR013762">
    <property type="entry name" value="Integrase-like_cat_sf"/>
</dbReference>
<dbReference type="PANTHER" id="PTHR30349">
    <property type="entry name" value="PHAGE INTEGRASE-RELATED"/>
    <property type="match status" value="1"/>
</dbReference>
<keyword evidence="4" id="KW-0233">DNA recombination</keyword>
<keyword evidence="2" id="KW-0229">DNA integration</keyword>
<dbReference type="Pfam" id="PF00589">
    <property type="entry name" value="Phage_integrase"/>
    <property type="match status" value="1"/>
</dbReference>
<proteinExistence type="inferred from homology"/>
<gene>
    <name evidence="6" type="ORF">GCM10022404_25450</name>
</gene>
<comment type="caution">
    <text evidence="6">The sequence shown here is derived from an EMBL/GenBank/DDBJ whole genome shotgun (WGS) entry which is preliminary data.</text>
</comment>
<dbReference type="Gene3D" id="1.10.443.10">
    <property type="entry name" value="Intergrase catalytic core"/>
    <property type="match status" value="1"/>
</dbReference>
<feature type="domain" description="Tyr recombinase" evidence="5">
    <location>
        <begin position="239"/>
        <end position="411"/>
    </location>
</feature>
<dbReference type="InterPro" id="IPR002104">
    <property type="entry name" value="Integrase_catalytic"/>
</dbReference>
<protein>
    <submittedName>
        <fullName evidence="6">Site-specific integrase</fullName>
    </submittedName>
</protein>
<evidence type="ECO:0000313" key="6">
    <source>
        <dbReference type="EMBL" id="GAA3874521.1"/>
    </source>
</evidence>
<dbReference type="InterPro" id="IPR011010">
    <property type="entry name" value="DNA_brk_join_enz"/>
</dbReference>